<evidence type="ECO:0008006" key="13">
    <source>
        <dbReference type="Google" id="ProtNLM"/>
    </source>
</evidence>
<keyword evidence="5 10" id="KW-1133">Transmembrane helix</keyword>
<evidence type="ECO:0000256" key="10">
    <source>
        <dbReference type="SAM" id="Phobius"/>
    </source>
</evidence>
<evidence type="ECO:0000256" key="6">
    <source>
        <dbReference type="ARBA" id="ARBA00023065"/>
    </source>
</evidence>
<keyword evidence="8" id="KW-0407">Ion channel</keyword>
<evidence type="ECO:0000256" key="4">
    <source>
        <dbReference type="ARBA" id="ARBA00022692"/>
    </source>
</evidence>
<evidence type="ECO:0000313" key="12">
    <source>
        <dbReference type="Proteomes" id="UP000583929"/>
    </source>
</evidence>
<comment type="subcellular location">
    <subcellularLocation>
        <location evidence="1">Membrane</location>
        <topology evidence="1">Multi-pass membrane protein</topology>
    </subcellularLocation>
</comment>
<feature type="transmembrane region" description="Helical" evidence="10">
    <location>
        <begin position="190"/>
        <end position="208"/>
    </location>
</feature>
<evidence type="ECO:0000256" key="3">
    <source>
        <dbReference type="ARBA" id="ARBA00022448"/>
    </source>
</evidence>
<feature type="transmembrane region" description="Helical" evidence="10">
    <location>
        <begin position="76"/>
        <end position="95"/>
    </location>
</feature>
<comment type="similarity">
    <text evidence="2">Belongs to the aromatic acid exporter (TC 2.A.85) family.</text>
</comment>
<gene>
    <name evidence="11" type="ORF">G4B88_012407</name>
</gene>
<reference evidence="11 12" key="1">
    <citation type="journal article" date="2020" name="bioRxiv">
        <title>Sequence and annotation of 42 cannabis genomes reveals extensive copy number variation in cannabinoid synthesis and pathogen resistance genes.</title>
        <authorList>
            <person name="Mckernan K.J."/>
            <person name="Helbert Y."/>
            <person name="Kane L.T."/>
            <person name="Ebling H."/>
            <person name="Zhang L."/>
            <person name="Liu B."/>
            <person name="Eaton Z."/>
            <person name="Mclaughlin S."/>
            <person name="Kingan S."/>
            <person name="Baybayan P."/>
            <person name="Concepcion G."/>
            <person name="Jordan M."/>
            <person name="Riva A."/>
            <person name="Barbazuk W."/>
            <person name="Harkins T."/>
        </authorList>
    </citation>
    <scope>NUCLEOTIDE SEQUENCE [LARGE SCALE GENOMIC DNA]</scope>
    <source>
        <strain evidence="12">cv. Jamaican Lion 4</strain>
        <tissue evidence="11">Leaf</tissue>
    </source>
</reference>
<evidence type="ECO:0000256" key="2">
    <source>
        <dbReference type="ARBA" id="ARBA00007079"/>
    </source>
</evidence>
<keyword evidence="3" id="KW-0813">Transport</keyword>
<dbReference type="GO" id="GO:0016020">
    <property type="term" value="C:membrane"/>
    <property type="evidence" value="ECO:0007669"/>
    <property type="project" value="UniProtKB-SubCell"/>
</dbReference>
<accession>A0A7J6I4U8</accession>
<dbReference type="GO" id="GO:0034220">
    <property type="term" value="P:monoatomic ion transmembrane transport"/>
    <property type="evidence" value="ECO:0007669"/>
    <property type="project" value="UniProtKB-KW"/>
</dbReference>
<sequence>MDPMFGHNFAEKSKERLLFLGSFKGINDDVVIDEERRWGCCTCFQSMNKTMNKLLKDSVDFAGKAWEMGRTDPRKAIYAMKMGLAMALVSLLIFWKDSYHNIDQYSVWAILTVIVMFEFSIGATLIKGFNRGLGTLMAAILAFLFAQLSLLAGKRGDVVIVISIFIVACFSSAFFASYLRLYPTMKPYDYGYRVFVITFCILMLAGNRTGQYNEAVISRLVLIALGAGVCFVVNVCIFPIWSGEDLHTLVVKNFKGVASSLEGCVKGYLECIEYERIPSKILTYQAAEDPLYKGYRTVVQSSSQEETLLGFAVWEPPHGRYRMYQYPWENYVKVSGAVRHCAFTVMALHGCILSEIQFSITDGYSLTPNPLVTRREWDIDGSINSLPPSTSVIWLRSFQKVEVRGEVVGGTQIHVPVGVMNDGGRRRSWGWSRCEWLSWVEKELEHDEDELVLICIEDDNGSFWFVRVKSPSCCGVEPILISDAIRAPAERRQVFRSELQRVGSEGAKVLRLLGNKVENMEKLGAKAGDILHEVHVAAEQLQKKIDQRSYLLVNSESWEIGGVIANTTIHHEHQNISNIKDHNNFGKLGFKSLSETVLNLGTNYNITCDDHQDEGDHDHKSDHYQQYIKTTSSEDDQIFVLTKQTSWPLPLSFGNNINGTTTDHDGDEGNDNDDIESKTYESASALSLATFASLLIEFVARLQNVVDSFEELSEKAGFTDPMIITPIENKGLLSQLFSPKFIRCFGFKS</sequence>
<evidence type="ECO:0000256" key="8">
    <source>
        <dbReference type="ARBA" id="ARBA00023303"/>
    </source>
</evidence>
<feature type="transmembrane region" description="Helical" evidence="10">
    <location>
        <begin position="132"/>
        <end position="151"/>
    </location>
</feature>
<keyword evidence="12" id="KW-1185">Reference proteome</keyword>
<feature type="transmembrane region" description="Helical" evidence="10">
    <location>
        <begin position="220"/>
        <end position="241"/>
    </location>
</feature>
<evidence type="ECO:0000256" key="1">
    <source>
        <dbReference type="ARBA" id="ARBA00004141"/>
    </source>
</evidence>
<dbReference type="AlphaFoldDB" id="A0A7J6I4U8"/>
<keyword evidence="4 10" id="KW-0812">Transmembrane</keyword>
<dbReference type="Proteomes" id="UP000583929">
    <property type="component" value="Unassembled WGS sequence"/>
</dbReference>
<evidence type="ECO:0000256" key="9">
    <source>
        <dbReference type="SAM" id="MobiDB-lite"/>
    </source>
</evidence>
<evidence type="ECO:0000313" key="11">
    <source>
        <dbReference type="EMBL" id="KAF4402622.1"/>
    </source>
</evidence>
<feature type="transmembrane region" description="Helical" evidence="10">
    <location>
        <begin position="158"/>
        <end position="178"/>
    </location>
</feature>
<dbReference type="GO" id="GO:0015743">
    <property type="term" value="P:malate transport"/>
    <property type="evidence" value="ECO:0007669"/>
    <property type="project" value="InterPro"/>
</dbReference>
<protein>
    <recommendedName>
        <fullName evidence="13">Aluminum-activated malate transporter</fullName>
    </recommendedName>
</protein>
<feature type="compositionally biased region" description="Acidic residues" evidence="9">
    <location>
        <begin position="665"/>
        <end position="674"/>
    </location>
</feature>
<dbReference type="PANTHER" id="PTHR31086">
    <property type="entry name" value="ALUMINUM-ACTIVATED MALATE TRANSPORTER 10"/>
    <property type="match status" value="1"/>
</dbReference>
<dbReference type="InterPro" id="IPR020966">
    <property type="entry name" value="ALMT"/>
</dbReference>
<feature type="region of interest" description="Disordered" evidence="9">
    <location>
        <begin position="657"/>
        <end position="676"/>
    </location>
</feature>
<comment type="caution">
    <text evidence="11">The sequence shown here is derived from an EMBL/GenBank/DDBJ whole genome shotgun (WGS) entry which is preliminary data.</text>
</comment>
<keyword evidence="6" id="KW-0406">Ion transport</keyword>
<feature type="transmembrane region" description="Helical" evidence="10">
    <location>
        <begin position="107"/>
        <end position="126"/>
    </location>
</feature>
<evidence type="ECO:0000256" key="7">
    <source>
        <dbReference type="ARBA" id="ARBA00023136"/>
    </source>
</evidence>
<keyword evidence="7 10" id="KW-0472">Membrane</keyword>
<dbReference type="Pfam" id="PF11744">
    <property type="entry name" value="ALMT"/>
    <property type="match status" value="2"/>
</dbReference>
<name>A0A7J6I4U8_CANSA</name>
<evidence type="ECO:0000256" key="5">
    <source>
        <dbReference type="ARBA" id="ARBA00022989"/>
    </source>
</evidence>
<organism evidence="11 12">
    <name type="scientific">Cannabis sativa</name>
    <name type="common">Hemp</name>
    <name type="synonym">Marijuana</name>
    <dbReference type="NCBI Taxonomy" id="3483"/>
    <lineage>
        <taxon>Eukaryota</taxon>
        <taxon>Viridiplantae</taxon>
        <taxon>Streptophyta</taxon>
        <taxon>Embryophyta</taxon>
        <taxon>Tracheophyta</taxon>
        <taxon>Spermatophyta</taxon>
        <taxon>Magnoliopsida</taxon>
        <taxon>eudicotyledons</taxon>
        <taxon>Gunneridae</taxon>
        <taxon>Pentapetalae</taxon>
        <taxon>rosids</taxon>
        <taxon>fabids</taxon>
        <taxon>Rosales</taxon>
        <taxon>Cannabaceae</taxon>
        <taxon>Cannabis</taxon>
    </lineage>
</organism>
<dbReference type="EMBL" id="JAATIQ010000007">
    <property type="protein sequence ID" value="KAF4402622.1"/>
    <property type="molecule type" value="Genomic_DNA"/>
</dbReference>
<proteinExistence type="inferred from homology"/>